<organism evidence="4 5">
    <name type="scientific">Cafeteria roenbergensis</name>
    <name type="common">Marine flagellate</name>
    <dbReference type="NCBI Taxonomy" id="33653"/>
    <lineage>
        <taxon>Eukaryota</taxon>
        <taxon>Sar</taxon>
        <taxon>Stramenopiles</taxon>
        <taxon>Bigyra</taxon>
        <taxon>Opalozoa</taxon>
        <taxon>Bicosoecida</taxon>
        <taxon>Cafeteriaceae</taxon>
        <taxon>Cafeteria</taxon>
    </lineage>
</organism>
<dbReference type="Proteomes" id="UP000323011">
    <property type="component" value="Unassembled WGS sequence"/>
</dbReference>
<dbReference type="SUPFAM" id="SSF53756">
    <property type="entry name" value="UDP-Glycosyltransferase/glycogen phosphorylase"/>
    <property type="match status" value="1"/>
</dbReference>
<keyword evidence="1" id="KW-0328">Glycosyltransferase</keyword>
<keyword evidence="1" id="KW-0808">Transferase</keyword>
<dbReference type="AlphaFoldDB" id="A0A5A8CRT8"/>
<feature type="region of interest" description="Disordered" evidence="2">
    <location>
        <begin position="449"/>
        <end position="517"/>
    </location>
</feature>
<evidence type="ECO:0000313" key="4">
    <source>
        <dbReference type="EMBL" id="KAA0154511.1"/>
    </source>
</evidence>
<dbReference type="EMBL" id="VLTN01000011">
    <property type="protein sequence ID" value="KAA0154511.1"/>
    <property type="molecule type" value="Genomic_DNA"/>
</dbReference>
<dbReference type="GO" id="GO:0016757">
    <property type="term" value="F:glycosyltransferase activity"/>
    <property type="evidence" value="ECO:0007669"/>
    <property type="project" value="UniProtKB-KW"/>
</dbReference>
<feature type="domain" description="Glycosyl transferase family 1" evidence="3">
    <location>
        <begin position="635"/>
        <end position="768"/>
    </location>
</feature>
<feature type="region of interest" description="Disordered" evidence="2">
    <location>
        <begin position="400"/>
        <end position="430"/>
    </location>
</feature>
<accession>A0A5A8CRT8</accession>
<proteinExistence type="predicted"/>
<dbReference type="Gene3D" id="3.40.50.2000">
    <property type="entry name" value="Glycogen Phosphorylase B"/>
    <property type="match status" value="1"/>
</dbReference>
<keyword evidence="5" id="KW-1185">Reference proteome</keyword>
<evidence type="ECO:0000313" key="5">
    <source>
        <dbReference type="Proteomes" id="UP000323011"/>
    </source>
</evidence>
<protein>
    <recommendedName>
        <fullName evidence="3">Glycosyl transferase family 1 domain-containing protein</fullName>
    </recommendedName>
</protein>
<reference evidence="4 5" key="1">
    <citation type="submission" date="2019-07" db="EMBL/GenBank/DDBJ databases">
        <title>Genomes of Cafeteria roenbergensis.</title>
        <authorList>
            <person name="Fischer M.G."/>
            <person name="Hackl T."/>
            <person name="Roman M."/>
        </authorList>
    </citation>
    <scope>NUCLEOTIDE SEQUENCE [LARGE SCALE GENOMIC DNA]</scope>
    <source>
        <strain evidence="4 5">BVI</strain>
    </source>
</reference>
<evidence type="ECO:0000256" key="2">
    <source>
        <dbReference type="SAM" id="MobiDB-lite"/>
    </source>
</evidence>
<comment type="caution">
    <text evidence="4">The sequence shown here is derived from an EMBL/GenBank/DDBJ whole genome shotgun (WGS) entry which is preliminary data.</text>
</comment>
<evidence type="ECO:0000256" key="1">
    <source>
        <dbReference type="ARBA" id="ARBA00022676"/>
    </source>
</evidence>
<evidence type="ECO:0000259" key="3">
    <source>
        <dbReference type="Pfam" id="PF00534"/>
    </source>
</evidence>
<sequence>MLSMEWLGPLFSGNGIYGRSLAQSLQQQGGCVAVGSALADASPDATVATQAAADSEVGAFAGKAPCGGKANGPLCSTRDGSLVVGVPVEASTWSRLDLLSPWQAFADGFGPGTAAADVLMRFAPHTVIAVDWHGALAYEAFAAAWRSACSSGAPAERPKACKARAGAPPPMVYMNFRLFSGTKTFASNSSSLAAFAALEGRAASLAQRTIALSRIDASRLAALAARAEELGEGVAPWLASDRDAASSGWWHGLLAWSRTPLGAAAAESLRPALDGVAPAHAGGGASSGRWTVLLPTLRRAMRARAQLDPLGLVAGLVKDRQPYARPGSLHGDSETQQHDQLPWLEMFDRWVVDDSKRAATDDADAWLASHEAVIQFRETDSSLQERALIQEDRMVKNKAGTLPEDMPMDSVVQSGPLQRPRRHKFQRPPLLRYPVEVHPIHPLQRDAHRELSAASGGPPDPRAGKKEDGEAAQPGYKSGVTFDTQGGKSSGGEQRGAPAAEHEQGGGGGGEEDEADGRRRLPMLDDAQVAAGMHIEWTYGNVTDEIRPLLPPRWMADAGYPIEENIPDKYMTAVRSVRVVYDGLMVEERGGPANASNATTLGVGADGESARMEAGRAAAAGLHRPRERLLVPARRLITWCSRVSSEKNPLLLPHALRLISDLLEETGFIAAACISGPDEELNQRVEDAFLAAHPRTVLLGGFLSPARMADVFARTALYVHTAEYEAFGMTPVEAAAFGAPTLAHEPACGAGDVCVSERPGALPPAPNASRPTESLFECSERLSPVRRGDLKVLSLLAERADQEAADAARSGADKAELKRLNDHHDRIHDALGREMQADQETRRRGVAAVVPTGLIEVEPAPLTAGFESPVQPPPLPEGRAMADPNDEFNPFAVDPDFTRSATPLLQASRPAPSVGSLELLRPELGLAYGTNMSAEPWQLAQSLGRVICLATLRLPWSESNLTHANILDKHFGAVSIPWRPAAPFPASAGWAAVGTTLQSRALTSMEARTGANGQAAKRLLECRERLAHGFDGPLSFGRFLADCGCTGFLADHLAHAQPLGRGERIGAAVRDHDPSAALAAQSDHLLRSGIAPHGPIPHPGCVGLAARQASLAWDDAVAGKALLKATVKAAKAAAAGSKKAAPAEAKP</sequence>
<dbReference type="InterPro" id="IPR001296">
    <property type="entry name" value="Glyco_trans_1"/>
</dbReference>
<gene>
    <name evidence="4" type="ORF">FNF29_02388</name>
</gene>
<name>A0A5A8CRT8_CAFRO</name>
<dbReference type="Pfam" id="PF00534">
    <property type="entry name" value="Glycos_transf_1"/>
    <property type="match status" value="1"/>
</dbReference>